<comment type="caution">
    <text evidence="1">The sequence shown here is derived from an EMBL/GenBank/DDBJ whole genome shotgun (WGS) entry which is preliminary data.</text>
</comment>
<dbReference type="EMBL" id="JAUTXU010000200">
    <property type="protein sequence ID" value="KAK3699216.1"/>
    <property type="molecule type" value="Genomic_DNA"/>
</dbReference>
<evidence type="ECO:0000313" key="2">
    <source>
        <dbReference type="Proteomes" id="UP001281147"/>
    </source>
</evidence>
<reference evidence="1" key="1">
    <citation type="submission" date="2023-07" db="EMBL/GenBank/DDBJ databases">
        <title>Black Yeasts Isolated from many extreme environments.</title>
        <authorList>
            <person name="Coleine C."/>
            <person name="Stajich J.E."/>
            <person name="Selbmann L."/>
        </authorList>
    </citation>
    <scope>NUCLEOTIDE SEQUENCE</scope>
    <source>
        <strain evidence="1">CCFEE 5714</strain>
    </source>
</reference>
<dbReference type="Proteomes" id="UP001281147">
    <property type="component" value="Unassembled WGS sequence"/>
</dbReference>
<keyword evidence="2" id="KW-1185">Reference proteome</keyword>
<protein>
    <submittedName>
        <fullName evidence="1">Uncharacterized protein</fullName>
    </submittedName>
</protein>
<accession>A0ACC3MN86</accession>
<proteinExistence type="predicted"/>
<gene>
    <name evidence="1" type="ORF">LTR37_016577</name>
</gene>
<name>A0ACC3MN86_9PEZI</name>
<organism evidence="1 2">
    <name type="scientific">Vermiconidia calcicola</name>
    <dbReference type="NCBI Taxonomy" id="1690605"/>
    <lineage>
        <taxon>Eukaryota</taxon>
        <taxon>Fungi</taxon>
        <taxon>Dikarya</taxon>
        <taxon>Ascomycota</taxon>
        <taxon>Pezizomycotina</taxon>
        <taxon>Dothideomycetes</taxon>
        <taxon>Dothideomycetidae</taxon>
        <taxon>Mycosphaerellales</taxon>
        <taxon>Extremaceae</taxon>
        <taxon>Vermiconidia</taxon>
    </lineage>
</organism>
<sequence>MEKNDCRYMAFRTEDMYWAKPLPRDQLTTLLANSTTFGLYRVLPDAPAAKSADSPSSPRSPSPTLGNQPTDELEQIGIARVITDRVTTAYLTDVYILPDYRTYGLGKWLIQCCNEYVTNLPAMRRAFLVTTPGVGKDFYTRELGFWDVREEQERLVCMTRRFFKMD</sequence>
<evidence type="ECO:0000313" key="1">
    <source>
        <dbReference type="EMBL" id="KAK3699216.1"/>
    </source>
</evidence>